<evidence type="ECO:0000313" key="1">
    <source>
        <dbReference type="EMBL" id="EAQ48340.1"/>
    </source>
</evidence>
<dbReference type="RefSeq" id="WP_009778603.1">
    <property type="nucleotide sequence ID" value="NZ_CH672395.1"/>
</dbReference>
<dbReference type="Proteomes" id="UP000001601">
    <property type="component" value="Unassembled WGS sequence"/>
</dbReference>
<dbReference type="AlphaFoldDB" id="A3XQ32"/>
<keyword evidence="2" id="KW-1185">Reference proteome</keyword>
<protein>
    <submittedName>
        <fullName evidence="1">Uncharacterized protein</fullName>
    </submittedName>
</protein>
<accession>A3XQ32</accession>
<evidence type="ECO:0000313" key="2">
    <source>
        <dbReference type="Proteomes" id="UP000001601"/>
    </source>
</evidence>
<dbReference type="OrthoDB" id="799583at2"/>
<dbReference type="STRING" id="398720.MED217_01040"/>
<dbReference type="EMBL" id="AANC01000009">
    <property type="protein sequence ID" value="EAQ48340.1"/>
    <property type="molecule type" value="Genomic_DNA"/>
</dbReference>
<comment type="caution">
    <text evidence="1">The sequence shown here is derived from an EMBL/GenBank/DDBJ whole genome shotgun (WGS) entry which is preliminary data.</text>
</comment>
<proteinExistence type="predicted"/>
<dbReference type="HOGENOM" id="CLU_2735019_0_0_10"/>
<name>A3XQ32_LEEBM</name>
<gene>
    <name evidence="1" type="ORF">MED217_01040</name>
</gene>
<reference evidence="1 2" key="1">
    <citation type="journal article" date="2007" name="Nature">
        <title>Light stimulates growth of proteorhodopsin-containing marine Flavobacteria.</title>
        <authorList>
            <person name="Gomez-Consarnau L."/>
            <person name="Gonzalez J.M."/>
            <person name="Coll-Llado M."/>
            <person name="Gourdon P."/>
            <person name="Pascher T."/>
            <person name="Neutze R."/>
            <person name="Pedros-Alio C."/>
            <person name="Pinhassi J."/>
        </authorList>
    </citation>
    <scope>NUCLEOTIDE SEQUENCE [LARGE SCALE GENOMIC DNA]</scope>
    <source>
        <strain evidence="1 2">MED217</strain>
    </source>
</reference>
<sequence>MWTKTKILKQLEHLPEEFSIDQLIEQLLNSEDEGVRFSKEDLISRVNESEDDYTQGRVQSLKDLNKTSETW</sequence>
<organism evidence="1 2">
    <name type="scientific">Leeuwenhoekiella blandensis (strain CECT 7118 / CCUG 51940 / KCTC 22103 / MED217)</name>
    <name type="common">Flavobacterium sp. (strain MED217)</name>
    <dbReference type="NCBI Taxonomy" id="398720"/>
    <lineage>
        <taxon>Bacteria</taxon>
        <taxon>Pseudomonadati</taxon>
        <taxon>Bacteroidota</taxon>
        <taxon>Flavobacteriia</taxon>
        <taxon>Flavobacteriales</taxon>
        <taxon>Flavobacteriaceae</taxon>
        <taxon>Leeuwenhoekiella</taxon>
    </lineage>
</organism>